<proteinExistence type="inferred from homology"/>
<feature type="region of interest" description="Disordered" evidence="7">
    <location>
        <begin position="277"/>
        <end position="319"/>
    </location>
</feature>
<dbReference type="InterPro" id="IPR038765">
    <property type="entry name" value="Papain-like_cys_pep_sf"/>
</dbReference>
<name>A0A127EEZ7_CLOPF</name>
<feature type="coiled-coil region" evidence="6">
    <location>
        <begin position="152"/>
        <end position="210"/>
    </location>
</feature>
<dbReference type="SUPFAM" id="SSF54001">
    <property type="entry name" value="Cysteine proteinases"/>
    <property type="match status" value="1"/>
</dbReference>
<evidence type="ECO:0000259" key="9">
    <source>
        <dbReference type="PROSITE" id="PS51935"/>
    </source>
</evidence>
<dbReference type="InterPro" id="IPR000064">
    <property type="entry name" value="NLP_P60_dom"/>
</dbReference>
<keyword evidence="6" id="KW-0175">Coiled coil</keyword>
<evidence type="ECO:0000313" key="11">
    <source>
        <dbReference type="Proteomes" id="UP000070260"/>
    </source>
</evidence>
<dbReference type="Gene3D" id="3.90.1720.10">
    <property type="entry name" value="endopeptidase domain like (from Nostoc punctiforme)"/>
    <property type="match status" value="1"/>
</dbReference>
<evidence type="ECO:0000313" key="10">
    <source>
        <dbReference type="EMBL" id="AMN34496.1"/>
    </source>
</evidence>
<dbReference type="EMBL" id="CP010994">
    <property type="protein sequence ID" value="AMN34496.1"/>
    <property type="molecule type" value="Genomic_DNA"/>
</dbReference>
<comment type="similarity">
    <text evidence="1">Belongs to the peptidase C40 family.</text>
</comment>
<evidence type="ECO:0000256" key="3">
    <source>
        <dbReference type="ARBA" id="ARBA00022729"/>
    </source>
</evidence>
<feature type="coiled-coil region" evidence="6">
    <location>
        <begin position="35"/>
        <end position="104"/>
    </location>
</feature>
<protein>
    <submittedName>
        <fullName evidence="10">Bacteriocin biosynthesis protein</fullName>
    </submittedName>
</protein>
<dbReference type="Pfam" id="PF00877">
    <property type="entry name" value="NLPC_P60"/>
    <property type="match status" value="1"/>
</dbReference>
<dbReference type="GO" id="GO:0008234">
    <property type="term" value="F:cysteine-type peptidase activity"/>
    <property type="evidence" value="ECO:0007669"/>
    <property type="project" value="UniProtKB-KW"/>
</dbReference>
<dbReference type="PROSITE" id="PS51935">
    <property type="entry name" value="NLPC_P60"/>
    <property type="match status" value="1"/>
</dbReference>
<evidence type="ECO:0000256" key="2">
    <source>
        <dbReference type="ARBA" id="ARBA00022670"/>
    </source>
</evidence>
<organism evidence="10 11">
    <name type="scientific">Clostridium perfringens</name>
    <dbReference type="NCBI Taxonomy" id="1502"/>
    <lineage>
        <taxon>Bacteria</taxon>
        <taxon>Bacillati</taxon>
        <taxon>Bacillota</taxon>
        <taxon>Clostridia</taxon>
        <taxon>Eubacteriales</taxon>
        <taxon>Clostridiaceae</taxon>
        <taxon>Clostridium</taxon>
    </lineage>
</organism>
<dbReference type="Proteomes" id="UP000070260">
    <property type="component" value="Chromosome"/>
</dbReference>
<keyword evidence="5" id="KW-0788">Thiol protease</keyword>
<feature type="chain" id="PRO_5007447143" evidence="8">
    <location>
        <begin position="25"/>
        <end position="433"/>
    </location>
</feature>
<evidence type="ECO:0000256" key="8">
    <source>
        <dbReference type="SAM" id="SignalP"/>
    </source>
</evidence>
<dbReference type="InterPro" id="IPR051794">
    <property type="entry name" value="PG_Endopeptidase_C40"/>
</dbReference>
<feature type="compositionally biased region" description="Low complexity" evidence="7">
    <location>
        <begin position="295"/>
        <end position="313"/>
    </location>
</feature>
<accession>A0A127EEZ7</accession>
<gene>
    <name evidence="10" type="ORF">JFP838_01600</name>
</gene>
<evidence type="ECO:0000256" key="6">
    <source>
        <dbReference type="SAM" id="Coils"/>
    </source>
</evidence>
<keyword evidence="2" id="KW-0645">Protease</keyword>
<evidence type="ECO:0000256" key="5">
    <source>
        <dbReference type="ARBA" id="ARBA00022807"/>
    </source>
</evidence>
<keyword evidence="3 8" id="KW-0732">Signal</keyword>
<feature type="signal peptide" evidence="8">
    <location>
        <begin position="1"/>
        <end position="24"/>
    </location>
</feature>
<keyword evidence="4" id="KW-0378">Hydrolase</keyword>
<reference evidence="10 11" key="1">
    <citation type="journal article" date="2016" name="PLoS ONE">
        <title>Plasmid Characterization and Chromosome Analysis of Two netF+ Clostridium perfringens Isolates Associated with Foal and Canine Necrotizing Enteritis.</title>
        <authorList>
            <person name="Mehdizadeh Gohari I."/>
            <person name="Kropinski A.M."/>
            <person name="Weese S.J."/>
            <person name="Parreira V.R."/>
            <person name="Whitehead A.E."/>
            <person name="Boerlin P."/>
            <person name="Prescott J.F."/>
        </authorList>
    </citation>
    <scope>NUCLEOTIDE SEQUENCE [LARGE SCALE GENOMIC DNA]</scope>
    <source>
        <strain evidence="10 11">JP838</strain>
    </source>
</reference>
<sequence>MKKKIISTVLAATMTFGVGHSVFATPLTDDQKQQMEQGQDKYADINSKIRELEDKIDGLSAKIEPLFFQVEKNKEEIAKTEESISTVKGQIEESKKKIEKQQEVLGQRIRATYKSGGQANYLTALLDSNGIGDFLSRVQAISKVMGMDKQVIDELTSEKEKLDSQVKELEDKTAELNKLNSETQSKIDELNKMKAEQEGVIKDMKAEQEKVVGELAPLERQLMEPWTSKINSNSSINDLNQAVTALRGLRNQIKTPEVDAEAVQAIEKAKDLIETKKAEEAVSSAPNRGGDVNTGGSSSSASNGSSSSNSGGSTVAPPSEGAASAVVSYAYQFIGRPYVFGATGPDSFDCSGFTSYVYRNAVGREITRTTYSQINQGRPVSRDQLQPGDLVFTNGVEHVGIYVGGGQMIHAARPGVGVIVGPIYNYSSARRIL</sequence>
<evidence type="ECO:0000256" key="7">
    <source>
        <dbReference type="SAM" id="MobiDB-lite"/>
    </source>
</evidence>
<evidence type="ECO:0000256" key="1">
    <source>
        <dbReference type="ARBA" id="ARBA00007074"/>
    </source>
</evidence>
<dbReference type="PANTHER" id="PTHR47359">
    <property type="entry name" value="PEPTIDOGLYCAN DL-ENDOPEPTIDASE CWLO"/>
    <property type="match status" value="1"/>
</dbReference>
<dbReference type="PANTHER" id="PTHR47359:SF3">
    <property type="entry name" value="NLP_P60 DOMAIN-CONTAINING PROTEIN-RELATED"/>
    <property type="match status" value="1"/>
</dbReference>
<dbReference type="InterPro" id="IPR057309">
    <property type="entry name" value="PcsB_CC"/>
</dbReference>
<dbReference type="AlphaFoldDB" id="A0A127EEZ7"/>
<dbReference type="Pfam" id="PF24568">
    <property type="entry name" value="CC_PcsB"/>
    <property type="match status" value="1"/>
</dbReference>
<dbReference type="OrthoDB" id="9808890at2"/>
<dbReference type="GO" id="GO:0006508">
    <property type="term" value="P:proteolysis"/>
    <property type="evidence" value="ECO:0007669"/>
    <property type="project" value="UniProtKB-KW"/>
</dbReference>
<dbReference type="PATRIC" id="fig|1502.177.peg.297"/>
<dbReference type="Gene3D" id="6.10.250.3150">
    <property type="match status" value="1"/>
</dbReference>
<feature type="domain" description="NlpC/P60" evidence="9">
    <location>
        <begin position="320"/>
        <end position="433"/>
    </location>
</feature>
<dbReference type="RefSeq" id="WP_061426221.1">
    <property type="nucleotide sequence ID" value="NZ_CABPRK010000002.1"/>
</dbReference>
<evidence type="ECO:0000256" key="4">
    <source>
        <dbReference type="ARBA" id="ARBA00022801"/>
    </source>
</evidence>